<dbReference type="AlphaFoldDB" id="A0A0A8XQW1"/>
<name>A0A0A8XQW1_ARUDO</name>
<sequence length="44" mass="5379">MCSYYHYSSLWSYLHQPSNQYYQQIDHQGNIGHHDEFQYALTSH</sequence>
<reference evidence="1" key="2">
    <citation type="journal article" date="2015" name="Data Brief">
        <title>Shoot transcriptome of the giant reed, Arundo donax.</title>
        <authorList>
            <person name="Barrero R.A."/>
            <person name="Guerrero F.D."/>
            <person name="Moolhuijzen P."/>
            <person name="Goolsby J.A."/>
            <person name="Tidwell J."/>
            <person name="Bellgard S.E."/>
            <person name="Bellgard M.I."/>
        </authorList>
    </citation>
    <scope>NUCLEOTIDE SEQUENCE</scope>
    <source>
        <tissue evidence="1">Shoot tissue taken approximately 20 cm above the soil surface</tissue>
    </source>
</reference>
<organism evidence="1">
    <name type="scientific">Arundo donax</name>
    <name type="common">Giant reed</name>
    <name type="synonym">Donax arundinaceus</name>
    <dbReference type="NCBI Taxonomy" id="35708"/>
    <lineage>
        <taxon>Eukaryota</taxon>
        <taxon>Viridiplantae</taxon>
        <taxon>Streptophyta</taxon>
        <taxon>Embryophyta</taxon>
        <taxon>Tracheophyta</taxon>
        <taxon>Spermatophyta</taxon>
        <taxon>Magnoliopsida</taxon>
        <taxon>Liliopsida</taxon>
        <taxon>Poales</taxon>
        <taxon>Poaceae</taxon>
        <taxon>PACMAD clade</taxon>
        <taxon>Arundinoideae</taxon>
        <taxon>Arundineae</taxon>
        <taxon>Arundo</taxon>
    </lineage>
</organism>
<reference evidence="1" key="1">
    <citation type="submission" date="2014-09" db="EMBL/GenBank/DDBJ databases">
        <authorList>
            <person name="Magalhaes I.L.F."/>
            <person name="Oliveira U."/>
            <person name="Santos F.R."/>
            <person name="Vidigal T.H.D.A."/>
            <person name="Brescovit A.D."/>
            <person name="Santos A.J."/>
        </authorList>
    </citation>
    <scope>NUCLEOTIDE SEQUENCE</scope>
    <source>
        <tissue evidence="1">Shoot tissue taken approximately 20 cm above the soil surface</tissue>
    </source>
</reference>
<accession>A0A0A8XQW1</accession>
<dbReference type="EMBL" id="GBRH01281709">
    <property type="protein sequence ID" value="JAD16186.1"/>
    <property type="molecule type" value="Transcribed_RNA"/>
</dbReference>
<evidence type="ECO:0000313" key="1">
    <source>
        <dbReference type="EMBL" id="JAD16186.1"/>
    </source>
</evidence>
<proteinExistence type="predicted"/>
<protein>
    <submittedName>
        <fullName evidence="1">Uncharacterized protein</fullName>
    </submittedName>
</protein>